<sequence length="256" mass="28228">MNPLRRYEAIMEQLLASKEVTVADLSDQLQVTGKTIREDLAKLEERGLLVRVHGGAVLAQSEQLGILSVKEPVVKHSDEKAEVAERALRYIEPKDIIALDGGSTTLEIARRLDNIPLTVITNDVYIIGELARKPDIRLVVPGGYRVRNMLTGPEAESYVRSLNVQKAFLSATGVHPEYGFSIYTGDLIAFKRALLESTCTTYVVADHHKFGQFALRTFAELKEVSRIITDSGLTESAAQPYTEAGVEVEYGDLPAD</sequence>
<dbReference type="InterPro" id="IPR014036">
    <property type="entry name" value="DeoR-like_C"/>
</dbReference>
<reference evidence="4 5" key="1">
    <citation type="submission" date="2018-06" db="EMBL/GenBank/DDBJ databases">
        <title>Paenibacillus imtechensis sp. nov.</title>
        <authorList>
            <person name="Pinnaka A.K."/>
            <person name="Singh H."/>
            <person name="Kaur M."/>
        </authorList>
    </citation>
    <scope>NUCLEOTIDE SEQUENCE [LARGE SCALE GENOMIC DNA]</scope>
    <source>
        <strain evidence="4 5">SMB1</strain>
    </source>
</reference>
<dbReference type="PROSITE" id="PS51000">
    <property type="entry name" value="HTH_DEOR_2"/>
    <property type="match status" value="1"/>
</dbReference>
<feature type="domain" description="HTH deoR-type" evidence="3">
    <location>
        <begin position="3"/>
        <end position="58"/>
    </location>
</feature>
<dbReference type="SMART" id="SM01134">
    <property type="entry name" value="DeoRC"/>
    <property type="match status" value="1"/>
</dbReference>
<evidence type="ECO:0000259" key="3">
    <source>
        <dbReference type="PROSITE" id="PS51000"/>
    </source>
</evidence>
<comment type="caution">
    <text evidence="4">The sequence shown here is derived from an EMBL/GenBank/DDBJ whole genome shotgun (WGS) entry which is preliminary data.</text>
</comment>
<dbReference type="Gene3D" id="3.40.50.1360">
    <property type="match status" value="1"/>
</dbReference>
<dbReference type="EMBL" id="QKRB01000058">
    <property type="protein sequence ID" value="PZD93205.1"/>
    <property type="molecule type" value="Genomic_DNA"/>
</dbReference>
<dbReference type="Pfam" id="PF08220">
    <property type="entry name" value="HTH_DeoR"/>
    <property type="match status" value="1"/>
</dbReference>
<dbReference type="PANTHER" id="PTHR30363">
    <property type="entry name" value="HTH-TYPE TRANSCRIPTIONAL REGULATOR SRLR-RELATED"/>
    <property type="match status" value="1"/>
</dbReference>
<dbReference type="InterPro" id="IPR037171">
    <property type="entry name" value="NagB/RpiA_transferase-like"/>
</dbReference>
<gene>
    <name evidence="4" type="ORF">DNH61_24480</name>
</gene>
<dbReference type="AlphaFoldDB" id="A0A2W1LDR1"/>
<dbReference type="GO" id="GO:0003700">
    <property type="term" value="F:DNA-binding transcription factor activity"/>
    <property type="evidence" value="ECO:0007669"/>
    <property type="project" value="InterPro"/>
</dbReference>
<dbReference type="SUPFAM" id="SSF46785">
    <property type="entry name" value="Winged helix' DNA-binding domain"/>
    <property type="match status" value="1"/>
</dbReference>
<organism evidence="4 5">
    <name type="scientific">Paenibacillus sambharensis</name>
    <dbReference type="NCBI Taxonomy" id="1803190"/>
    <lineage>
        <taxon>Bacteria</taxon>
        <taxon>Bacillati</taxon>
        <taxon>Bacillota</taxon>
        <taxon>Bacilli</taxon>
        <taxon>Bacillales</taxon>
        <taxon>Paenibacillaceae</taxon>
        <taxon>Paenibacillus</taxon>
    </lineage>
</organism>
<evidence type="ECO:0000313" key="5">
    <source>
        <dbReference type="Proteomes" id="UP000249522"/>
    </source>
</evidence>
<dbReference type="Proteomes" id="UP000249522">
    <property type="component" value="Unassembled WGS sequence"/>
</dbReference>
<keyword evidence="5" id="KW-1185">Reference proteome</keyword>
<evidence type="ECO:0000256" key="1">
    <source>
        <dbReference type="ARBA" id="ARBA00023015"/>
    </source>
</evidence>
<dbReference type="InterPro" id="IPR036390">
    <property type="entry name" value="WH_DNA-bd_sf"/>
</dbReference>
<dbReference type="PANTHER" id="PTHR30363:SF44">
    <property type="entry name" value="AGA OPERON TRANSCRIPTIONAL REPRESSOR-RELATED"/>
    <property type="match status" value="1"/>
</dbReference>
<dbReference type="InterPro" id="IPR001034">
    <property type="entry name" value="DeoR_HTH"/>
</dbReference>
<protein>
    <submittedName>
        <fullName evidence="4">DeoR/GlpR transcriptional regulator</fullName>
    </submittedName>
</protein>
<evidence type="ECO:0000313" key="4">
    <source>
        <dbReference type="EMBL" id="PZD93205.1"/>
    </source>
</evidence>
<proteinExistence type="predicted"/>
<dbReference type="Pfam" id="PF00455">
    <property type="entry name" value="DeoRC"/>
    <property type="match status" value="1"/>
</dbReference>
<dbReference type="RefSeq" id="WP_111149557.1">
    <property type="nucleotide sequence ID" value="NZ_QKRB01000058.1"/>
</dbReference>
<keyword evidence="2" id="KW-0804">Transcription</keyword>
<dbReference type="InterPro" id="IPR050313">
    <property type="entry name" value="Carb_Metab_HTH_regulators"/>
</dbReference>
<accession>A0A2W1LDR1</accession>
<dbReference type="InterPro" id="IPR036388">
    <property type="entry name" value="WH-like_DNA-bd_sf"/>
</dbReference>
<keyword evidence="1" id="KW-0805">Transcription regulation</keyword>
<dbReference type="Gene3D" id="1.10.10.10">
    <property type="entry name" value="Winged helix-like DNA-binding domain superfamily/Winged helix DNA-binding domain"/>
    <property type="match status" value="1"/>
</dbReference>
<evidence type="ECO:0000256" key="2">
    <source>
        <dbReference type="ARBA" id="ARBA00023163"/>
    </source>
</evidence>
<dbReference type="OrthoDB" id="9797223at2"/>
<dbReference type="SMART" id="SM00420">
    <property type="entry name" value="HTH_DEOR"/>
    <property type="match status" value="1"/>
</dbReference>
<name>A0A2W1LDR1_9BACL</name>
<dbReference type="SUPFAM" id="SSF100950">
    <property type="entry name" value="NagB/RpiA/CoA transferase-like"/>
    <property type="match status" value="1"/>
</dbReference>
<dbReference type="PRINTS" id="PR00037">
    <property type="entry name" value="HTHLACR"/>
</dbReference>